<proteinExistence type="predicted"/>
<gene>
    <name evidence="2" type="ORF">GPZ88_00795</name>
</gene>
<sequence length="130" mass="15135">MRVPKFRTWVKDEKRMLPVGDLDSSYKTTYLEESNGYRCERFFDEIELMEFTGLKDKNGVEICEGDIVKHKYICDGTFYTEAVIYDKNYASFGLKAKHGTIFYFVELNNDGLSSLEVIGNIWENKDLLGE</sequence>
<evidence type="ECO:0000313" key="2">
    <source>
        <dbReference type="EMBL" id="QIM45678.1"/>
    </source>
</evidence>
<dbReference type="RefSeq" id="WP_166042972.1">
    <property type="nucleotide sequence ID" value="NZ_CP046919.1"/>
</dbReference>
<protein>
    <recommendedName>
        <fullName evidence="1">YopX protein domain-containing protein</fullName>
    </recommendedName>
</protein>
<dbReference type="InterPro" id="IPR010024">
    <property type="entry name" value="CHP16711"/>
</dbReference>
<dbReference type="NCBIfam" id="TIGR01671">
    <property type="entry name" value="phage_TIGR01671"/>
    <property type="match status" value="1"/>
</dbReference>
<dbReference type="EMBL" id="CP046919">
    <property type="protein sequence ID" value="QIM45678.1"/>
    <property type="molecule type" value="Genomic_DNA"/>
</dbReference>
<feature type="domain" description="YopX protein" evidence="1">
    <location>
        <begin position="5"/>
        <end position="128"/>
    </location>
</feature>
<accession>A0A6G8HY23</accession>
<dbReference type="KEGG" id="srum:GPZ88_00795"/>
<dbReference type="SUPFAM" id="SSF159006">
    <property type="entry name" value="YopX-like"/>
    <property type="match status" value="1"/>
</dbReference>
<evidence type="ECO:0000259" key="1">
    <source>
        <dbReference type="Pfam" id="PF09643"/>
    </source>
</evidence>
<dbReference type="InterPro" id="IPR023385">
    <property type="entry name" value="YopX-like_C"/>
</dbReference>
<dbReference type="AlphaFoldDB" id="A0A6G8HY23"/>
<dbReference type="Gene3D" id="2.30.30.290">
    <property type="entry name" value="YopX-like domains"/>
    <property type="match status" value="1"/>
</dbReference>
<name>A0A6G8HY23_9STRE</name>
<reference evidence="2 3" key="1">
    <citation type="submission" date="2019-12" db="EMBL/GenBank/DDBJ databases">
        <title>Complete genome sequence of Streptococcus sp. CNU G2 isolated frome Bos taurus coreanae.</title>
        <authorList>
            <person name="Park S.Y."/>
            <person name="Kim J.H."/>
            <person name="Seo S.W."/>
        </authorList>
    </citation>
    <scope>NUCLEOTIDE SEQUENCE [LARGE SCALE GENOMIC DNA]</scope>
    <source>
        <strain evidence="2 3">CNU G2</strain>
    </source>
</reference>
<dbReference type="Proteomes" id="UP000503166">
    <property type="component" value="Chromosome"/>
</dbReference>
<dbReference type="Pfam" id="PF09643">
    <property type="entry name" value="YopX"/>
    <property type="match status" value="1"/>
</dbReference>
<dbReference type="InterPro" id="IPR019096">
    <property type="entry name" value="YopX_protein"/>
</dbReference>
<evidence type="ECO:0000313" key="3">
    <source>
        <dbReference type="Proteomes" id="UP000503166"/>
    </source>
</evidence>
<organism evidence="2 3">
    <name type="scientific">Streptococcus ruminicola</name>
    <dbReference type="NCBI Taxonomy" id="2686210"/>
    <lineage>
        <taxon>Bacteria</taxon>
        <taxon>Bacillati</taxon>
        <taxon>Bacillota</taxon>
        <taxon>Bacilli</taxon>
        <taxon>Lactobacillales</taxon>
        <taxon>Streptococcaceae</taxon>
        <taxon>Streptococcus</taxon>
    </lineage>
</organism>